<keyword evidence="1" id="KW-0597">Phosphoprotein</keyword>
<dbReference type="Gene3D" id="1.20.120.160">
    <property type="entry name" value="HPT domain"/>
    <property type="match status" value="1"/>
</dbReference>
<dbReference type="InterPro" id="IPR008207">
    <property type="entry name" value="Sig_transdc_His_kin_Hpt_dom"/>
</dbReference>
<gene>
    <name evidence="3" type="ORF">HERI1096_LOCUS22576</name>
</gene>
<dbReference type="PROSITE" id="PS50894">
    <property type="entry name" value="HPT"/>
    <property type="match status" value="1"/>
</dbReference>
<dbReference type="SUPFAM" id="SSF47226">
    <property type="entry name" value="Histidine-containing phosphotransfer domain, HPT domain"/>
    <property type="match status" value="1"/>
</dbReference>
<evidence type="ECO:0000313" key="3">
    <source>
        <dbReference type="EMBL" id="CAE0121875.1"/>
    </source>
</evidence>
<organism evidence="3">
    <name type="scientific">Haptolina ericina</name>
    <dbReference type="NCBI Taxonomy" id="156174"/>
    <lineage>
        <taxon>Eukaryota</taxon>
        <taxon>Haptista</taxon>
        <taxon>Haptophyta</taxon>
        <taxon>Prymnesiophyceae</taxon>
        <taxon>Prymnesiales</taxon>
        <taxon>Prymnesiaceae</taxon>
        <taxon>Haptolina</taxon>
    </lineage>
</organism>
<accession>A0A7S3B1B4</accession>
<dbReference type="GO" id="GO:0000160">
    <property type="term" value="P:phosphorelay signal transduction system"/>
    <property type="evidence" value="ECO:0007669"/>
    <property type="project" value="InterPro"/>
</dbReference>
<dbReference type="Pfam" id="PF01627">
    <property type="entry name" value="Hpt"/>
    <property type="match status" value="1"/>
</dbReference>
<evidence type="ECO:0000256" key="1">
    <source>
        <dbReference type="PROSITE-ProRule" id="PRU00110"/>
    </source>
</evidence>
<evidence type="ECO:0000259" key="2">
    <source>
        <dbReference type="PROSITE" id="PS50894"/>
    </source>
</evidence>
<reference evidence="3" key="1">
    <citation type="submission" date="2021-01" db="EMBL/GenBank/DDBJ databases">
        <authorList>
            <person name="Corre E."/>
            <person name="Pelletier E."/>
            <person name="Niang G."/>
            <person name="Scheremetjew M."/>
            <person name="Finn R."/>
            <person name="Kale V."/>
            <person name="Holt S."/>
            <person name="Cochrane G."/>
            <person name="Meng A."/>
            <person name="Brown T."/>
            <person name="Cohen L."/>
        </authorList>
    </citation>
    <scope>NUCLEOTIDE SEQUENCE</scope>
    <source>
        <strain evidence="3">CCMP281</strain>
    </source>
</reference>
<proteinExistence type="predicted"/>
<sequence length="100" mass="10641">MNEMAERFPQIFEDTLFDTLLALAVHDWNVVLLNAHALKSGAAMIGAMQLSSSAEALEGVMRGCVQAGKPVKFGDAEALLCDLAVQSNSNLSVHSSSHDP</sequence>
<protein>
    <recommendedName>
        <fullName evidence="2">HPt domain-containing protein</fullName>
    </recommendedName>
</protein>
<dbReference type="InterPro" id="IPR036641">
    <property type="entry name" value="HPT_dom_sf"/>
</dbReference>
<dbReference type="AlphaFoldDB" id="A0A7S3B1B4"/>
<feature type="modified residue" description="Phosphohistidine" evidence="1">
    <location>
        <position position="36"/>
    </location>
</feature>
<name>A0A7S3B1B4_9EUKA</name>
<dbReference type="EMBL" id="HBHX01040689">
    <property type="protein sequence ID" value="CAE0121875.1"/>
    <property type="molecule type" value="Transcribed_RNA"/>
</dbReference>
<feature type="domain" description="HPt" evidence="2">
    <location>
        <begin position="1"/>
        <end position="94"/>
    </location>
</feature>